<dbReference type="InterPro" id="IPR001926">
    <property type="entry name" value="TrpB-like_PALP"/>
</dbReference>
<evidence type="ECO:0000256" key="2">
    <source>
        <dbReference type="ARBA" id="ARBA00022898"/>
    </source>
</evidence>
<proteinExistence type="predicted"/>
<name>A0ABS8PNV0_9BACT</name>
<dbReference type="SUPFAM" id="SSF53686">
    <property type="entry name" value="Tryptophan synthase beta subunit-like PLP-dependent enzymes"/>
    <property type="match status" value="1"/>
</dbReference>
<dbReference type="EMBL" id="JAJNEC010000004">
    <property type="protein sequence ID" value="MCD2422545.1"/>
    <property type="molecule type" value="Genomic_DNA"/>
</dbReference>
<reference evidence="5 6" key="1">
    <citation type="submission" date="2021-11" db="EMBL/GenBank/DDBJ databases">
        <title>Genomic of Niabella pedocola.</title>
        <authorList>
            <person name="Wu T."/>
        </authorList>
    </citation>
    <scope>NUCLEOTIDE SEQUENCE [LARGE SCALE GENOMIC DNA]</scope>
    <source>
        <strain evidence="5 6">JCM 31011</strain>
    </source>
</reference>
<keyword evidence="6" id="KW-1185">Reference proteome</keyword>
<evidence type="ECO:0000313" key="5">
    <source>
        <dbReference type="EMBL" id="MCD2422545.1"/>
    </source>
</evidence>
<dbReference type="PANTHER" id="PTHR48078">
    <property type="entry name" value="THREONINE DEHYDRATASE, MITOCHONDRIAL-RELATED"/>
    <property type="match status" value="1"/>
</dbReference>
<dbReference type="PANTHER" id="PTHR48078:SF6">
    <property type="entry name" value="L-THREONINE DEHYDRATASE CATABOLIC TDCB"/>
    <property type="match status" value="1"/>
</dbReference>
<organism evidence="5 6">
    <name type="scientific">Niabella pedocola</name>
    <dbReference type="NCBI Taxonomy" id="1752077"/>
    <lineage>
        <taxon>Bacteria</taxon>
        <taxon>Pseudomonadati</taxon>
        <taxon>Bacteroidota</taxon>
        <taxon>Chitinophagia</taxon>
        <taxon>Chitinophagales</taxon>
        <taxon>Chitinophagaceae</taxon>
        <taxon>Niabella</taxon>
    </lineage>
</organism>
<dbReference type="Gene3D" id="3.40.50.1100">
    <property type="match status" value="2"/>
</dbReference>
<dbReference type="InterPro" id="IPR036052">
    <property type="entry name" value="TrpB-like_PALP_sf"/>
</dbReference>
<comment type="caution">
    <text evidence="5">The sequence shown here is derived from an EMBL/GenBank/DDBJ whole genome shotgun (WGS) entry which is preliminary data.</text>
</comment>
<accession>A0ABS8PNV0</accession>
<dbReference type="Proteomes" id="UP001199816">
    <property type="component" value="Unassembled WGS sequence"/>
</dbReference>
<keyword evidence="2" id="KW-0663">Pyridoxal phosphate</keyword>
<evidence type="ECO:0000259" key="4">
    <source>
        <dbReference type="Pfam" id="PF00291"/>
    </source>
</evidence>
<dbReference type="RefSeq" id="WP_231003635.1">
    <property type="nucleotide sequence ID" value="NZ_JAJNEC010000004.1"/>
</dbReference>
<dbReference type="Pfam" id="PF00291">
    <property type="entry name" value="PALP"/>
    <property type="match status" value="1"/>
</dbReference>
<keyword evidence="3" id="KW-0456">Lyase</keyword>
<evidence type="ECO:0000256" key="1">
    <source>
        <dbReference type="ARBA" id="ARBA00001933"/>
    </source>
</evidence>
<evidence type="ECO:0000313" key="6">
    <source>
        <dbReference type="Proteomes" id="UP001199816"/>
    </source>
</evidence>
<protein>
    <submittedName>
        <fullName evidence="5">Pyridoxal-phosphate dependent enzyme</fullName>
    </submittedName>
</protein>
<feature type="domain" description="Tryptophan synthase beta chain-like PALP" evidence="4">
    <location>
        <begin position="21"/>
        <end position="330"/>
    </location>
</feature>
<dbReference type="InterPro" id="IPR050147">
    <property type="entry name" value="Ser/Thr_Dehydratase"/>
</dbReference>
<gene>
    <name evidence="5" type="ORF">LQ567_07200</name>
</gene>
<sequence length="366" mass="39161">MKGIWTYSALLPAIDEKVQLTLGEGNTPLIRSRRIGRLLGMEQLYFKLEQLNPTGSYKDRFAAMAVSGLLAQDASFFLATSSGNTGAALAAYAAAAGMQCFLAIVDGAPSGKISQMGIYGAQLFMIRDFGITETVTAGLMEALAKLAAQYHTRVEISAYKYAPLGMCGVQTIAYELAETLGAIDQVFVPAGGGGLMLATVKGFQRWKEQYPGFTMPAVCCVQPEGNNTIAGALIDPRQAIKALKKSSTAVSGLQVPNILDGNGIKESAGHVTLKGALVQDADVYQCQRELAQYEGIYCEPAGAVALAGLKEALRLKRVRRSDRVVCLVTGHGFKDPGSAQRIFSSASCHYFDRYHDSIAHIKNSIQ</sequence>
<evidence type="ECO:0000256" key="3">
    <source>
        <dbReference type="ARBA" id="ARBA00023239"/>
    </source>
</evidence>
<comment type="cofactor">
    <cofactor evidence="1">
        <name>pyridoxal 5'-phosphate</name>
        <dbReference type="ChEBI" id="CHEBI:597326"/>
    </cofactor>
</comment>